<dbReference type="AlphaFoldDB" id="A0A1E4SCY1"/>
<dbReference type="Gene3D" id="1.10.20.10">
    <property type="entry name" value="Histone, subunit A"/>
    <property type="match status" value="1"/>
</dbReference>
<feature type="compositionally biased region" description="Acidic residues" evidence="3">
    <location>
        <begin position="231"/>
        <end position="241"/>
    </location>
</feature>
<dbReference type="PANTHER" id="PTHR10252">
    <property type="entry name" value="HISTONE-LIKE TRANSCRIPTION FACTOR CCAAT-RELATED"/>
    <property type="match status" value="1"/>
</dbReference>
<evidence type="ECO:0000259" key="4">
    <source>
        <dbReference type="Pfam" id="PF00808"/>
    </source>
</evidence>
<keyword evidence="2" id="KW-0539">Nucleus</keyword>
<dbReference type="CDD" id="cd22929">
    <property type="entry name" value="HFD_POLE4-like"/>
    <property type="match status" value="1"/>
</dbReference>
<dbReference type="EMBL" id="KV453915">
    <property type="protein sequence ID" value="ODV77369.1"/>
    <property type="molecule type" value="Genomic_DNA"/>
</dbReference>
<evidence type="ECO:0000313" key="6">
    <source>
        <dbReference type="Proteomes" id="UP000094285"/>
    </source>
</evidence>
<dbReference type="InterPro" id="IPR003958">
    <property type="entry name" value="CBFA_NFYB_domain"/>
</dbReference>
<feature type="region of interest" description="Disordered" evidence="3">
    <location>
        <begin position="1"/>
        <end position="30"/>
    </location>
</feature>
<dbReference type="SUPFAM" id="SSF47113">
    <property type="entry name" value="Histone-fold"/>
    <property type="match status" value="1"/>
</dbReference>
<dbReference type="InterPro" id="IPR050568">
    <property type="entry name" value="Transcr_DNA_Rep_Reg"/>
</dbReference>
<gene>
    <name evidence="5" type="ORF">CANTADRAFT_56172</name>
</gene>
<dbReference type="STRING" id="984487.A0A1E4SCY1"/>
<dbReference type="GO" id="GO:0046982">
    <property type="term" value="F:protein heterodimerization activity"/>
    <property type="evidence" value="ECO:0007669"/>
    <property type="project" value="InterPro"/>
</dbReference>
<dbReference type="PANTHER" id="PTHR10252:SF151">
    <property type="entry name" value="DNA POLYMERASE EPSILON NONCATALYTIC SUBUNIT"/>
    <property type="match status" value="1"/>
</dbReference>
<dbReference type="GO" id="GO:0006261">
    <property type="term" value="P:DNA-templated DNA replication"/>
    <property type="evidence" value="ECO:0007669"/>
    <property type="project" value="TreeGrafter"/>
</dbReference>
<dbReference type="GO" id="GO:0008623">
    <property type="term" value="C:CHRAC"/>
    <property type="evidence" value="ECO:0007669"/>
    <property type="project" value="TreeGrafter"/>
</dbReference>
<keyword evidence="6" id="KW-1185">Reference proteome</keyword>
<dbReference type="Proteomes" id="UP000094285">
    <property type="component" value="Unassembled WGS sequence"/>
</dbReference>
<reference evidence="6" key="1">
    <citation type="submission" date="2016-05" db="EMBL/GenBank/DDBJ databases">
        <title>Comparative genomics of biotechnologically important yeasts.</title>
        <authorList>
            <consortium name="DOE Joint Genome Institute"/>
            <person name="Riley R."/>
            <person name="Haridas S."/>
            <person name="Wolfe K.H."/>
            <person name="Lopes M.R."/>
            <person name="Hittinger C.T."/>
            <person name="Goker M."/>
            <person name="Salamov A."/>
            <person name="Wisecaver J."/>
            <person name="Long T.M."/>
            <person name="Aerts A.L."/>
            <person name="Barry K."/>
            <person name="Choi C."/>
            <person name="Clum A."/>
            <person name="Coughlan A.Y."/>
            <person name="Deshpande S."/>
            <person name="Douglass A.P."/>
            <person name="Hanson S.J."/>
            <person name="Klenk H.-P."/>
            <person name="Labutti K."/>
            <person name="Lapidus A."/>
            <person name="Lindquist E."/>
            <person name="Lipzen A."/>
            <person name="Meier-Kolthoff J.P."/>
            <person name="Ohm R.A."/>
            <person name="Otillar R.P."/>
            <person name="Pangilinan J."/>
            <person name="Peng Y."/>
            <person name="Rokas A."/>
            <person name="Rosa C.A."/>
            <person name="Scheuner C."/>
            <person name="Sibirny A.A."/>
            <person name="Slot J.C."/>
            <person name="Stielow J.B."/>
            <person name="Sun H."/>
            <person name="Kurtzman C.P."/>
            <person name="Blackwell M."/>
            <person name="Grigoriev I.V."/>
            <person name="Jeffries T.W."/>
        </authorList>
    </citation>
    <scope>NUCLEOTIDE SEQUENCE [LARGE SCALE GENOMIC DNA]</scope>
    <source>
        <strain evidence="6">NRRL Y-17324</strain>
    </source>
</reference>
<protein>
    <submittedName>
        <fullName evidence="5">Histone-fold-containing protein</fullName>
    </submittedName>
</protein>
<dbReference type="GeneID" id="30984691"/>
<dbReference type="OrthoDB" id="636685at2759"/>
<dbReference type="InterPro" id="IPR009072">
    <property type="entry name" value="Histone-fold"/>
</dbReference>
<comment type="subcellular location">
    <subcellularLocation>
        <location evidence="1">Nucleus</location>
    </subcellularLocation>
</comment>
<organism evidence="5 6">
    <name type="scientific">Suhomyces tanzawaensis NRRL Y-17324</name>
    <dbReference type="NCBI Taxonomy" id="984487"/>
    <lineage>
        <taxon>Eukaryota</taxon>
        <taxon>Fungi</taxon>
        <taxon>Dikarya</taxon>
        <taxon>Ascomycota</taxon>
        <taxon>Saccharomycotina</taxon>
        <taxon>Pichiomycetes</taxon>
        <taxon>Debaryomycetaceae</taxon>
        <taxon>Suhomyces</taxon>
    </lineage>
</organism>
<evidence type="ECO:0000256" key="2">
    <source>
        <dbReference type="ARBA" id="ARBA00023242"/>
    </source>
</evidence>
<evidence type="ECO:0000313" key="5">
    <source>
        <dbReference type="EMBL" id="ODV77369.1"/>
    </source>
</evidence>
<sequence length="248" mass="27211">MSSPTALADHSIMNIAEDDTPNTTPAAVSNTVTPTPEVAAEIEGQDFVHEQDFEDDDSEQVLSLPLSKIKRIFRMDPDYLAASQNAVYATGLATELFIQYFVEQASLLAKMDKRKKITYKDFSNAVASHDSLNFLSDTVPKTQPIGSLLERKVVNVPSKVDPKAFKENLMGKPEEQGQSKSTVKKKSTLSKGQQTLPFAATKAEPRIKKAVIDDLVITEQTPSKEPTPNDGPEEVEADQVQEDVVMAD</sequence>
<dbReference type="Pfam" id="PF00808">
    <property type="entry name" value="CBFD_NFYB_HMF"/>
    <property type="match status" value="1"/>
</dbReference>
<feature type="region of interest" description="Disordered" evidence="3">
    <location>
        <begin position="169"/>
        <end position="200"/>
    </location>
</feature>
<name>A0A1E4SCY1_9ASCO</name>
<feature type="domain" description="Transcription factor CBF/NF-Y/archaeal histone" evidence="4">
    <location>
        <begin position="63"/>
        <end position="126"/>
    </location>
</feature>
<evidence type="ECO:0000256" key="3">
    <source>
        <dbReference type="SAM" id="MobiDB-lite"/>
    </source>
</evidence>
<proteinExistence type="predicted"/>
<feature type="compositionally biased region" description="Polar residues" evidence="3">
    <location>
        <begin position="21"/>
        <end position="30"/>
    </location>
</feature>
<accession>A0A1E4SCY1</accession>
<evidence type="ECO:0000256" key="1">
    <source>
        <dbReference type="ARBA" id="ARBA00004123"/>
    </source>
</evidence>
<feature type="region of interest" description="Disordered" evidence="3">
    <location>
        <begin position="213"/>
        <end position="248"/>
    </location>
</feature>
<dbReference type="RefSeq" id="XP_020062491.1">
    <property type="nucleotide sequence ID" value="XM_020210555.1"/>
</dbReference>